<accession>I4B229</accession>
<dbReference type="EMBL" id="CP002959">
    <property type="protein sequence ID" value="AFM11336.1"/>
    <property type="molecule type" value="Genomic_DNA"/>
</dbReference>
<sequence>MSVNPLANPEPWNLVAGGYQSETVPAFRQYCQKALELIGYEPYKKVVDIACGPGTLSLMLAESAAEITAIDFSAGMLDIFRRLAAEQRAKNIIIHHMDGQTLDLPDNTFDFGFSMFGLMFFPDRMAGFKELLRVLKPGGRAAVSSWAPVAESPVMQLMFGSLRAAFPERPEPKTNMLSLENPEFFQNEMTNAGFQHVMVTAFDGEWRIENADTFLESMVKGSAPLEMMRHNLGADVWAEKRKLIVAYLQENLPPLPAVLHSRALIAVGSKPV</sequence>
<dbReference type="SUPFAM" id="SSF53335">
    <property type="entry name" value="S-adenosyl-L-methionine-dependent methyltransferases"/>
    <property type="match status" value="1"/>
</dbReference>
<evidence type="ECO:0000313" key="2">
    <source>
        <dbReference type="EMBL" id="AFM11336.1"/>
    </source>
</evidence>
<dbReference type="HOGENOM" id="CLU_037990_2_3_12"/>
<dbReference type="InterPro" id="IPR029063">
    <property type="entry name" value="SAM-dependent_MTases_sf"/>
</dbReference>
<evidence type="ECO:0000313" key="3">
    <source>
        <dbReference type="Proteomes" id="UP000006048"/>
    </source>
</evidence>
<dbReference type="Pfam" id="PF13649">
    <property type="entry name" value="Methyltransf_25"/>
    <property type="match status" value="1"/>
</dbReference>
<gene>
    <name evidence="2" type="ordered locus">Turpa_0685</name>
</gene>
<protein>
    <submittedName>
        <fullName evidence="2">Methyltransferase type 11</fullName>
    </submittedName>
</protein>
<dbReference type="AlphaFoldDB" id="I4B229"/>
<keyword evidence="3" id="KW-1185">Reference proteome</keyword>
<dbReference type="CDD" id="cd02440">
    <property type="entry name" value="AdoMet_MTases"/>
    <property type="match status" value="1"/>
</dbReference>
<feature type="domain" description="Methyltransferase" evidence="1">
    <location>
        <begin position="46"/>
        <end position="139"/>
    </location>
</feature>
<reference evidence="2 3" key="1">
    <citation type="submission" date="2012-06" db="EMBL/GenBank/DDBJ databases">
        <title>The complete chromosome of genome of Turneriella parva DSM 21527.</title>
        <authorList>
            <consortium name="US DOE Joint Genome Institute (JGI-PGF)"/>
            <person name="Lucas S."/>
            <person name="Han J."/>
            <person name="Lapidus A."/>
            <person name="Bruce D."/>
            <person name="Goodwin L."/>
            <person name="Pitluck S."/>
            <person name="Peters L."/>
            <person name="Kyrpides N."/>
            <person name="Mavromatis K."/>
            <person name="Ivanova N."/>
            <person name="Mikhailova N."/>
            <person name="Chertkov O."/>
            <person name="Detter J.C."/>
            <person name="Tapia R."/>
            <person name="Han C."/>
            <person name="Land M."/>
            <person name="Hauser L."/>
            <person name="Markowitz V."/>
            <person name="Cheng J.-F."/>
            <person name="Hugenholtz P."/>
            <person name="Woyke T."/>
            <person name="Wu D."/>
            <person name="Gronow S."/>
            <person name="Wellnitz S."/>
            <person name="Brambilla E."/>
            <person name="Klenk H.-P."/>
            <person name="Eisen J.A."/>
        </authorList>
    </citation>
    <scope>NUCLEOTIDE SEQUENCE [LARGE SCALE GENOMIC DNA]</scope>
    <source>
        <strain evidence="3">ATCC BAA-1111 / DSM 21527 / NCTC 11395 / H</strain>
    </source>
</reference>
<dbReference type="KEGG" id="tpx:Turpa_0685"/>
<dbReference type="Proteomes" id="UP000006048">
    <property type="component" value="Chromosome"/>
</dbReference>
<dbReference type="Gene3D" id="3.40.50.150">
    <property type="entry name" value="Vaccinia Virus protein VP39"/>
    <property type="match status" value="1"/>
</dbReference>
<dbReference type="GO" id="GO:0008168">
    <property type="term" value="F:methyltransferase activity"/>
    <property type="evidence" value="ECO:0007669"/>
    <property type="project" value="UniProtKB-KW"/>
</dbReference>
<organism evidence="2 3">
    <name type="scientific">Turneriella parva (strain ATCC BAA-1111 / DSM 21527 / NCTC 11395 / H)</name>
    <name type="common">Leptospira parva</name>
    <dbReference type="NCBI Taxonomy" id="869212"/>
    <lineage>
        <taxon>Bacteria</taxon>
        <taxon>Pseudomonadati</taxon>
        <taxon>Spirochaetota</taxon>
        <taxon>Spirochaetia</taxon>
        <taxon>Leptospirales</taxon>
        <taxon>Leptospiraceae</taxon>
        <taxon>Turneriella</taxon>
    </lineage>
</organism>
<dbReference type="PANTHER" id="PTHR43591:SF57">
    <property type="entry name" value="METHYLTRANSFERASE DOMAIN-CONTAINING PROTEIN-RELATED"/>
    <property type="match status" value="1"/>
</dbReference>
<dbReference type="GO" id="GO:0032259">
    <property type="term" value="P:methylation"/>
    <property type="evidence" value="ECO:0007669"/>
    <property type="project" value="UniProtKB-KW"/>
</dbReference>
<dbReference type="InterPro" id="IPR041698">
    <property type="entry name" value="Methyltransf_25"/>
</dbReference>
<evidence type="ECO:0000259" key="1">
    <source>
        <dbReference type="Pfam" id="PF13649"/>
    </source>
</evidence>
<name>I4B229_TURPD</name>
<keyword evidence="2" id="KW-0489">Methyltransferase</keyword>
<keyword evidence="2" id="KW-0808">Transferase</keyword>
<dbReference type="STRING" id="869212.Turpa_0685"/>
<proteinExistence type="predicted"/>
<dbReference type="PANTHER" id="PTHR43591">
    <property type="entry name" value="METHYLTRANSFERASE"/>
    <property type="match status" value="1"/>
</dbReference>